<dbReference type="GO" id="GO:0003697">
    <property type="term" value="F:single-stranded DNA binding"/>
    <property type="evidence" value="ECO:0007669"/>
    <property type="project" value="InterPro"/>
</dbReference>
<dbReference type="InterPro" id="IPR007694">
    <property type="entry name" value="DNA_helicase_DnaB-like_C"/>
</dbReference>
<gene>
    <name evidence="2" type="ORF">g.8263</name>
</gene>
<dbReference type="PROSITE" id="PS51199">
    <property type="entry name" value="SF4_HELICASE"/>
    <property type="match status" value="1"/>
</dbReference>
<sequence>MSEYSLDLATQGVTTLWGSFEIRTERLICTMMNQMAQFPIASQIDKFNFWADKFEKLPFYFLTFHGQQPLKTVMEAVEHATYVHDIAHVVIDNVQFMLGMSNNDAGSFDRFYRQDAMIAAFRYFATTYNCHVTLVIHPRKEKDGELLTTNSIFGGAKASQESDNILIIQQKTLQSLKLKKFLQVAKNRYCGDLGVLPLDFDKVSLSFAEKKNKQENNTDIKYLPKSTYN</sequence>
<organism evidence="2">
    <name type="scientific">Clastoptera arizonana</name>
    <name type="common">Arizona spittle bug</name>
    <dbReference type="NCBI Taxonomy" id="38151"/>
    <lineage>
        <taxon>Eukaryota</taxon>
        <taxon>Metazoa</taxon>
        <taxon>Ecdysozoa</taxon>
        <taxon>Arthropoda</taxon>
        <taxon>Hexapoda</taxon>
        <taxon>Insecta</taxon>
        <taxon>Pterygota</taxon>
        <taxon>Neoptera</taxon>
        <taxon>Paraneoptera</taxon>
        <taxon>Hemiptera</taxon>
        <taxon>Auchenorrhyncha</taxon>
        <taxon>Cercopoidea</taxon>
        <taxon>Clastopteridae</taxon>
        <taxon>Clastoptera</taxon>
    </lineage>
</organism>
<name>A0A1B6CJG9_9HEMI</name>
<dbReference type="SUPFAM" id="SSF52540">
    <property type="entry name" value="P-loop containing nucleoside triphosphate hydrolases"/>
    <property type="match status" value="1"/>
</dbReference>
<dbReference type="AlphaFoldDB" id="A0A1B6CJG9"/>
<dbReference type="Pfam" id="PF13481">
    <property type="entry name" value="AAA_25"/>
    <property type="match status" value="1"/>
</dbReference>
<dbReference type="EMBL" id="GEDC01023711">
    <property type="protein sequence ID" value="JAS13587.1"/>
    <property type="molecule type" value="Transcribed_RNA"/>
</dbReference>
<dbReference type="GO" id="GO:0005739">
    <property type="term" value="C:mitochondrion"/>
    <property type="evidence" value="ECO:0007669"/>
    <property type="project" value="TreeGrafter"/>
</dbReference>
<dbReference type="GO" id="GO:0006264">
    <property type="term" value="P:mitochondrial DNA replication"/>
    <property type="evidence" value="ECO:0007669"/>
    <property type="project" value="TreeGrafter"/>
</dbReference>
<protein>
    <recommendedName>
        <fullName evidence="1">SF4 helicase domain-containing protein</fullName>
    </recommendedName>
</protein>
<evidence type="ECO:0000313" key="2">
    <source>
        <dbReference type="EMBL" id="JAS13587.1"/>
    </source>
</evidence>
<accession>A0A1B6CJG9</accession>
<evidence type="ECO:0000259" key="1">
    <source>
        <dbReference type="PROSITE" id="PS51199"/>
    </source>
</evidence>
<reference evidence="2" key="1">
    <citation type="submission" date="2015-12" db="EMBL/GenBank/DDBJ databases">
        <title>De novo transcriptome assembly of four potential Pierce s Disease insect vectors from Arizona vineyards.</title>
        <authorList>
            <person name="Tassone E.E."/>
        </authorList>
    </citation>
    <scope>NUCLEOTIDE SEQUENCE</scope>
</reference>
<dbReference type="Gene3D" id="3.40.50.300">
    <property type="entry name" value="P-loop containing nucleotide triphosphate hydrolases"/>
    <property type="match status" value="1"/>
</dbReference>
<feature type="domain" description="SF4 helicase" evidence="1">
    <location>
        <begin position="1"/>
        <end position="214"/>
    </location>
</feature>
<dbReference type="InterPro" id="IPR027032">
    <property type="entry name" value="Twinkle-like"/>
</dbReference>
<dbReference type="PANTHER" id="PTHR12873:SF0">
    <property type="entry name" value="TWINKLE MTDNA HELICASE"/>
    <property type="match status" value="1"/>
</dbReference>
<dbReference type="PANTHER" id="PTHR12873">
    <property type="entry name" value="T7-LIKE MITOCHONDRIAL DNA HELICASE"/>
    <property type="match status" value="1"/>
</dbReference>
<dbReference type="GO" id="GO:0043139">
    <property type="term" value="F:5'-3' DNA helicase activity"/>
    <property type="evidence" value="ECO:0007669"/>
    <property type="project" value="InterPro"/>
</dbReference>
<dbReference type="GO" id="GO:0005524">
    <property type="term" value="F:ATP binding"/>
    <property type="evidence" value="ECO:0007669"/>
    <property type="project" value="InterPro"/>
</dbReference>
<dbReference type="InterPro" id="IPR027417">
    <property type="entry name" value="P-loop_NTPase"/>
</dbReference>
<proteinExistence type="predicted"/>